<feature type="compositionally biased region" description="Basic residues" evidence="3">
    <location>
        <begin position="136"/>
        <end position="145"/>
    </location>
</feature>
<organism evidence="5 6">
    <name type="scientific">Salinomyces thailandicus</name>
    <dbReference type="NCBI Taxonomy" id="706561"/>
    <lineage>
        <taxon>Eukaryota</taxon>
        <taxon>Fungi</taxon>
        <taxon>Dikarya</taxon>
        <taxon>Ascomycota</taxon>
        <taxon>Pezizomycotina</taxon>
        <taxon>Dothideomycetes</taxon>
        <taxon>Dothideomycetidae</taxon>
        <taxon>Mycosphaerellales</taxon>
        <taxon>Teratosphaeriaceae</taxon>
        <taxon>Salinomyces</taxon>
    </lineage>
</organism>
<dbReference type="SUPFAM" id="SSF50044">
    <property type="entry name" value="SH3-domain"/>
    <property type="match status" value="1"/>
</dbReference>
<proteinExistence type="predicted"/>
<feature type="region of interest" description="Disordered" evidence="3">
    <location>
        <begin position="45"/>
        <end position="181"/>
    </location>
</feature>
<accession>A0A4U0UAX6</accession>
<feature type="compositionally biased region" description="Acidic residues" evidence="3">
    <location>
        <begin position="400"/>
        <end position="413"/>
    </location>
</feature>
<dbReference type="OrthoDB" id="19092at2759"/>
<feature type="region of interest" description="Disordered" evidence="3">
    <location>
        <begin position="1"/>
        <end position="27"/>
    </location>
</feature>
<evidence type="ECO:0000313" key="6">
    <source>
        <dbReference type="Proteomes" id="UP000308549"/>
    </source>
</evidence>
<gene>
    <name evidence="5" type="ORF">B0A50_01693</name>
</gene>
<protein>
    <recommendedName>
        <fullName evidence="4">SH3 domain-containing protein</fullName>
    </recommendedName>
</protein>
<feature type="compositionally biased region" description="Polar residues" evidence="3">
    <location>
        <begin position="234"/>
        <end position="248"/>
    </location>
</feature>
<feature type="compositionally biased region" description="Basic and acidic residues" evidence="3">
    <location>
        <begin position="420"/>
        <end position="430"/>
    </location>
</feature>
<dbReference type="InterPro" id="IPR036028">
    <property type="entry name" value="SH3-like_dom_sf"/>
</dbReference>
<keyword evidence="1 2" id="KW-0728">SH3 domain</keyword>
<feature type="region of interest" description="Disordered" evidence="3">
    <location>
        <begin position="205"/>
        <end position="255"/>
    </location>
</feature>
<dbReference type="Proteomes" id="UP000308549">
    <property type="component" value="Unassembled WGS sequence"/>
</dbReference>
<dbReference type="Gene3D" id="2.30.30.40">
    <property type="entry name" value="SH3 Domains"/>
    <property type="match status" value="1"/>
</dbReference>
<comment type="caution">
    <text evidence="5">The sequence shown here is derived from an EMBL/GenBank/DDBJ whole genome shotgun (WGS) entry which is preliminary data.</text>
</comment>
<dbReference type="AlphaFoldDB" id="A0A4U0UAX6"/>
<feature type="compositionally biased region" description="Basic residues" evidence="3">
    <location>
        <begin position="156"/>
        <end position="168"/>
    </location>
</feature>
<dbReference type="InterPro" id="IPR001452">
    <property type="entry name" value="SH3_domain"/>
</dbReference>
<dbReference type="SMART" id="SM00326">
    <property type="entry name" value="SH3"/>
    <property type="match status" value="1"/>
</dbReference>
<name>A0A4U0UAX6_9PEZI</name>
<keyword evidence="6" id="KW-1185">Reference proteome</keyword>
<evidence type="ECO:0000256" key="1">
    <source>
        <dbReference type="ARBA" id="ARBA00022443"/>
    </source>
</evidence>
<evidence type="ECO:0000313" key="5">
    <source>
        <dbReference type="EMBL" id="TKA31616.1"/>
    </source>
</evidence>
<dbReference type="EMBL" id="NAJL01000007">
    <property type="protein sequence ID" value="TKA31616.1"/>
    <property type="molecule type" value="Genomic_DNA"/>
</dbReference>
<evidence type="ECO:0000256" key="3">
    <source>
        <dbReference type="SAM" id="MobiDB-lite"/>
    </source>
</evidence>
<dbReference type="PROSITE" id="PS50002">
    <property type="entry name" value="SH3"/>
    <property type="match status" value="1"/>
</dbReference>
<feature type="region of interest" description="Disordered" evidence="3">
    <location>
        <begin position="369"/>
        <end position="430"/>
    </location>
</feature>
<feature type="domain" description="SH3" evidence="4">
    <location>
        <begin position="293"/>
        <end position="354"/>
    </location>
</feature>
<feature type="compositionally biased region" description="Polar residues" evidence="3">
    <location>
        <begin position="53"/>
        <end position="66"/>
    </location>
</feature>
<reference evidence="5 6" key="1">
    <citation type="submission" date="2017-03" db="EMBL/GenBank/DDBJ databases">
        <title>Genomes of endolithic fungi from Antarctica.</title>
        <authorList>
            <person name="Coleine C."/>
            <person name="Masonjones S."/>
            <person name="Stajich J.E."/>
        </authorList>
    </citation>
    <scope>NUCLEOTIDE SEQUENCE [LARGE SCALE GENOMIC DNA]</scope>
    <source>
        <strain evidence="5 6">CCFEE 6315</strain>
    </source>
</reference>
<dbReference type="Pfam" id="PF14604">
    <property type="entry name" value="SH3_9"/>
    <property type="match status" value="1"/>
</dbReference>
<evidence type="ECO:0000259" key="4">
    <source>
        <dbReference type="PROSITE" id="PS50002"/>
    </source>
</evidence>
<sequence>MSTHPRSPSGSRPASTTTSTTLNLNTPPSALVRDFAYPLFHPLHHGAPPEDLSGTTTPGSDWTSSRRLSDPQDVPHPSSTSSHGRGTWTAGPWGGDGGVIYDHPSAPSDPHAQGIESLPSTSFDADAEAAEGSAQGRRKYQRKSRSYGNIADFERGRRRKSAGYRRSRTSLDAEAAKSGAGGDMFLFGGSGGDPAGRASLRLSRGFGVSSPPGTTAADSGALARSRSRRKDSHFASTLPNRSFHSQPPTHHVPTLEDSTIYDEDLTIPLDLTVPTSSVSSPQRTSMVPEDEELYAGQSLVLYDFVPENANELRLREGQVIMVSYRHGQGWLVAEDAASGEQGLVPEAYVRLLSDLPHYNVETGLFEGVEEEGKGDGGEGVEVVGVGDGSGEREEDRGKDDEETGSETDAETETEILAAGLEKEVRVDSGQ</sequence>
<feature type="compositionally biased region" description="Basic and acidic residues" evidence="3">
    <location>
        <begin position="389"/>
        <end position="399"/>
    </location>
</feature>
<evidence type="ECO:0000256" key="2">
    <source>
        <dbReference type="PROSITE-ProRule" id="PRU00192"/>
    </source>
</evidence>